<accession>A0ABX8BUT0</accession>
<dbReference type="PROSITE" id="PS51186">
    <property type="entry name" value="GNAT"/>
    <property type="match status" value="1"/>
</dbReference>
<dbReference type="RefSeq" id="WP_220561021.1">
    <property type="nucleotide sequence ID" value="NZ_CP074133.1"/>
</dbReference>
<dbReference type="Proteomes" id="UP000676079">
    <property type="component" value="Chromosome"/>
</dbReference>
<dbReference type="SUPFAM" id="SSF55729">
    <property type="entry name" value="Acyl-CoA N-acyltransferases (Nat)"/>
    <property type="match status" value="1"/>
</dbReference>
<feature type="domain" description="N-acetyltransferase" evidence="1">
    <location>
        <begin position="22"/>
        <end position="186"/>
    </location>
</feature>
<dbReference type="EMBL" id="CP074133">
    <property type="protein sequence ID" value="QUX25465.1"/>
    <property type="molecule type" value="Genomic_DNA"/>
</dbReference>
<dbReference type="InterPro" id="IPR016181">
    <property type="entry name" value="Acyl_CoA_acyltransferase"/>
</dbReference>
<sequence length="191" mass="20223">MTGARPGGAPLLPPPPPGPSPFLLRLWEEADLPLVVAAAADPYTVSVTTLPDPCDEAAARRYIESRALVLSRGVGVPLVIADTRTGRGVGGITLSLRDAAEGRGSLGYWVAPGYRGCGAAAHALRLASAWAHDALGVPRLELAIEPWNTGSLRVAGAAGFRREGLMRRWQEIGGERRDLYLYARLAGDPRP</sequence>
<evidence type="ECO:0000313" key="3">
    <source>
        <dbReference type="Proteomes" id="UP000676079"/>
    </source>
</evidence>
<reference evidence="2 3" key="1">
    <citation type="submission" date="2021-05" db="EMBL/GenBank/DDBJ databases">
        <title>Direct Submission.</title>
        <authorList>
            <person name="Li K."/>
            <person name="Gao J."/>
        </authorList>
    </citation>
    <scope>NUCLEOTIDE SEQUENCE [LARGE SCALE GENOMIC DNA]</scope>
    <source>
        <strain evidence="2 3">Mg02</strain>
    </source>
</reference>
<dbReference type="Pfam" id="PF13302">
    <property type="entry name" value="Acetyltransf_3"/>
    <property type="match status" value="1"/>
</dbReference>
<dbReference type="PANTHER" id="PTHR43441:SF10">
    <property type="entry name" value="ACETYLTRANSFERASE"/>
    <property type="match status" value="1"/>
</dbReference>
<gene>
    <name evidence="2" type="ORF">KGD84_15195</name>
</gene>
<protein>
    <submittedName>
        <fullName evidence="2">GNAT family N-acetyltransferase</fullName>
    </submittedName>
</protein>
<evidence type="ECO:0000259" key="1">
    <source>
        <dbReference type="PROSITE" id="PS51186"/>
    </source>
</evidence>
<name>A0ABX8BUT0_9ACTN</name>
<organism evidence="2 3">
    <name type="scientific">Nocardiopsis changdeensis</name>
    <dbReference type="NCBI Taxonomy" id="2831969"/>
    <lineage>
        <taxon>Bacteria</taxon>
        <taxon>Bacillati</taxon>
        <taxon>Actinomycetota</taxon>
        <taxon>Actinomycetes</taxon>
        <taxon>Streptosporangiales</taxon>
        <taxon>Nocardiopsidaceae</taxon>
        <taxon>Nocardiopsis</taxon>
    </lineage>
</organism>
<evidence type="ECO:0000313" key="2">
    <source>
        <dbReference type="EMBL" id="QUX25465.1"/>
    </source>
</evidence>
<dbReference type="InterPro" id="IPR000182">
    <property type="entry name" value="GNAT_dom"/>
</dbReference>
<dbReference type="PANTHER" id="PTHR43441">
    <property type="entry name" value="RIBOSOMAL-PROTEIN-SERINE ACETYLTRANSFERASE"/>
    <property type="match status" value="1"/>
</dbReference>
<dbReference type="Gene3D" id="3.40.630.30">
    <property type="match status" value="1"/>
</dbReference>
<dbReference type="InterPro" id="IPR051908">
    <property type="entry name" value="Ribosomal_N-acetyltransferase"/>
</dbReference>
<keyword evidence="3" id="KW-1185">Reference proteome</keyword>
<proteinExistence type="predicted"/>